<accession>A0ABT3GJ78</accession>
<dbReference type="RefSeq" id="WP_264487673.1">
    <property type="nucleotide sequence ID" value="NZ_JAPDDT010000005.1"/>
</dbReference>
<dbReference type="NCBIfam" id="NF033573">
    <property type="entry name" value="transpos_IS200"/>
    <property type="match status" value="1"/>
</dbReference>
<evidence type="ECO:0000259" key="1">
    <source>
        <dbReference type="SMART" id="SM01321"/>
    </source>
</evidence>
<proteinExistence type="predicted"/>
<reference evidence="2 3" key="1">
    <citation type="submission" date="2022-10" db="EMBL/GenBank/DDBJ databases">
        <title>Luteolibacter arcticus strain CCTCC AB 2014275, whole genome shotgun sequencing project.</title>
        <authorList>
            <person name="Zhao G."/>
            <person name="Shen L."/>
        </authorList>
    </citation>
    <scope>NUCLEOTIDE SEQUENCE [LARGE SCALE GENOMIC DNA]</scope>
    <source>
        <strain evidence="2 3">CCTCC AB 2014275</strain>
    </source>
</reference>
<comment type="caution">
    <text evidence="2">The sequence shown here is derived from an EMBL/GenBank/DDBJ whole genome shotgun (WGS) entry which is preliminary data.</text>
</comment>
<dbReference type="PANTHER" id="PTHR33360:SF2">
    <property type="entry name" value="TRANSPOSASE FOR INSERTION SEQUENCE ELEMENT IS200"/>
    <property type="match status" value="1"/>
</dbReference>
<feature type="domain" description="Transposase IS200-like" evidence="1">
    <location>
        <begin position="5"/>
        <end position="118"/>
    </location>
</feature>
<evidence type="ECO:0000313" key="3">
    <source>
        <dbReference type="Proteomes" id="UP001320876"/>
    </source>
</evidence>
<dbReference type="PANTHER" id="PTHR33360">
    <property type="entry name" value="TRANSPOSASE FOR INSERTION SEQUENCE ELEMENT IS200"/>
    <property type="match status" value="1"/>
</dbReference>
<dbReference type="Proteomes" id="UP001320876">
    <property type="component" value="Unassembled WGS sequence"/>
</dbReference>
<dbReference type="Pfam" id="PF01797">
    <property type="entry name" value="Y1_Tnp"/>
    <property type="match status" value="1"/>
</dbReference>
<organism evidence="2 3">
    <name type="scientific">Luteolibacter arcticus</name>
    <dbReference type="NCBI Taxonomy" id="1581411"/>
    <lineage>
        <taxon>Bacteria</taxon>
        <taxon>Pseudomonadati</taxon>
        <taxon>Verrucomicrobiota</taxon>
        <taxon>Verrucomicrobiia</taxon>
        <taxon>Verrucomicrobiales</taxon>
        <taxon>Verrucomicrobiaceae</taxon>
        <taxon>Luteolibacter</taxon>
    </lineage>
</organism>
<dbReference type="SUPFAM" id="SSF143422">
    <property type="entry name" value="Transposase IS200-like"/>
    <property type="match status" value="1"/>
</dbReference>
<dbReference type="InterPro" id="IPR002686">
    <property type="entry name" value="Transposase_17"/>
</dbReference>
<evidence type="ECO:0000313" key="2">
    <source>
        <dbReference type="EMBL" id="MCW1923564.1"/>
    </source>
</evidence>
<dbReference type="EMBL" id="JAPDDT010000005">
    <property type="protein sequence ID" value="MCW1923564.1"/>
    <property type="molecule type" value="Genomic_DNA"/>
</dbReference>
<sequence length="148" mass="16747">MPSTHIALHVHVVFSTKDRMPLLALEWRGRLHAYLGGVIRNLDAVPEAVGGVSDHVHLLIGLRATKALADVVRDVKAVSSRWVHEEIGMEKFAWQEGYGAFSVSPSQCHAVRDYIDGQAEHHRKKGFQEEYVEILTKCGVTYDERFLW</sequence>
<dbReference type="Gene3D" id="3.30.70.1290">
    <property type="entry name" value="Transposase IS200-like"/>
    <property type="match status" value="1"/>
</dbReference>
<name>A0ABT3GJ78_9BACT</name>
<gene>
    <name evidence="2" type="primary">tnpA</name>
    <name evidence="2" type="ORF">OKA05_13450</name>
</gene>
<dbReference type="SMART" id="SM01321">
    <property type="entry name" value="Y1_Tnp"/>
    <property type="match status" value="1"/>
</dbReference>
<protein>
    <submittedName>
        <fullName evidence="2">IS200/IS605 family transposase</fullName>
    </submittedName>
</protein>
<keyword evidence="3" id="KW-1185">Reference proteome</keyword>
<dbReference type="InterPro" id="IPR036515">
    <property type="entry name" value="Transposase_17_sf"/>
</dbReference>